<accession>A0A4U0NHQ3</accession>
<dbReference type="InterPro" id="IPR006860">
    <property type="entry name" value="FecR"/>
</dbReference>
<gene>
    <name evidence="4" type="ORF">FAZ15_17115</name>
</gene>
<dbReference type="Pfam" id="PF04773">
    <property type="entry name" value="FecR"/>
    <property type="match status" value="1"/>
</dbReference>
<feature type="domain" description="FecR protein" evidence="2">
    <location>
        <begin position="100"/>
        <end position="195"/>
    </location>
</feature>
<organism evidence="4 5">
    <name type="scientific">Sphingobacterium olei</name>
    <dbReference type="NCBI Taxonomy" id="2571155"/>
    <lineage>
        <taxon>Bacteria</taxon>
        <taxon>Pseudomonadati</taxon>
        <taxon>Bacteroidota</taxon>
        <taxon>Sphingobacteriia</taxon>
        <taxon>Sphingobacteriales</taxon>
        <taxon>Sphingobacteriaceae</taxon>
        <taxon>Sphingobacterium</taxon>
    </lineage>
</organism>
<protein>
    <submittedName>
        <fullName evidence="4">DUF4974 domain-containing protein</fullName>
    </submittedName>
</protein>
<keyword evidence="1" id="KW-0472">Membrane</keyword>
<keyword evidence="1" id="KW-0812">Transmembrane</keyword>
<reference evidence="4 5" key="1">
    <citation type="submission" date="2019-04" db="EMBL/GenBank/DDBJ databases">
        <title>Sphingobacterium olei sp. nov., isolated from oil-contaminated soil.</title>
        <authorList>
            <person name="Liu B."/>
        </authorList>
    </citation>
    <scope>NUCLEOTIDE SEQUENCE [LARGE SCALE GENOMIC DNA]</scope>
    <source>
        <strain evidence="4 5">HAL-9</strain>
    </source>
</reference>
<sequence length="336" mass="38002">MMNKLDTKKILQKHNAGEKLSRQEILWLDSFYLHKAKQSKHKISDSDLANNLAQVESMLPQKSQRARILRNVAAIAALFICTIGVYSYFTHRPFDAGHEINLAAGQQRQLTLPDGTKVTLNASSTLNYPRTFKDAATREVTLVGEAYFDVAKDKNKPFLVHTDRMEIRVHGTAFNVRDYKEDDIAETALVHGKIEIWKTGEKQNTYFLEPREKFTLTAKATVSTPKKAVAVNTAKLVTKQPEITIQPFEISETDGSALETEWTLNRITIHEESLQQIALRLQRMYGVHIKIADPTIGQKLYSATFENETIDNILRGLSVVSPFQIKKDSAGNIEIF</sequence>
<dbReference type="EMBL" id="SUME01000007">
    <property type="protein sequence ID" value="TJZ53745.1"/>
    <property type="molecule type" value="Genomic_DNA"/>
</dbReference>
<comment type="caution">
    <text evidence="4">The sequence shown here is derived from an EMBL/GenBank/DDBJ whole genome shotgun (WGS) entry which is preliminary data.</text>
</comment>
<evidence type="ECO:0000259" key="3">
    <source>
        <dbReference type="Pfam" id="PF16344"/>
    </source>
</evidence>
<dbReference type="Gene3D" id="2.60.120.1440">
    <property type="match status" value="1"/>
</dbReference>
<proteinExistence type="predicted"/>
<keyword evidence="1" id="KW-1133">Transmembrane helix</keyword>
<dbReference type="Pfam" id="PF16344">
    <property type="entry name" value="FecR_C"/>
    <property type="match status" value="1"/>
</dbReference>
<dbReference type="PIRSF" id="PIRSF018266">
    <property type="entry name" value="FecR"/>
    <property type="match status" value="1"/>
</dbReference>
<dbReference type="PANTHER" id="PTHR30273:SF2">
    <property type="entry name" value="PROTEIN FECR"/>
    <property type="match status" value="1"/>
</dbReference>
<keyword evidence="5" id="KW-1185">Reference proteome</keyword>
<feature type="transmembrane region" description="Helical" evidence="1">
    <location>
        <begin position="68"/>
        <end position="89"/>
    </location>
</feature>
<dbReference type="Proteomes" id="UP000306808">
    <property type="component" value="Unassembled WGS sequence"/>
</dbReference>
<dbReference type="FunFam" id="2.60.120.1440:FF:000001">
    <property type="entry name" value="Putative anti-sigma factor"/>
    <property type="match status" value="1"/>
</dbReference>
<dbReference type="RefSeq" id="WP_136902535.1">
    <property type="nucleotide sequence ID" value="NZ_SUME01000007.1"/>
</dbReference>
<dbReference type="PANTHER" id="PTHR30273">
    <property type="entry name" value="PERIPLASMIC SIGNAL SENSOR AND SIGMA FACTOR ACTIVATOR FECR-RELATED"/>
    <property type="match status" value="1"/>
</dbReference>
<dbReference type="InterPro" id="IPR032508">
    <property type="entry name" value="FecR_C"/>
</dbReference>
<dbReference type="Gene3D" id="3.55.50.30">
    <property type="match status" value="1"/>
</dbReference>
<dbReference type="InterPro" id="IPR012373">
    <property type="entry name" value="Ferrdict_sens_TM"/>
</dbReference>
<dbReference type="GO" id="GO:0016989">
    <property type="term" value="F:sigma factor antagonist activity"/>
    <property type="evidence" value="ECO:0007669"/>
    <property type="project" value="TreeGrafter"/>
</dbReference>
<dbReference type="OrthoDB" id="1099916at2"/>
<evidence type="ECO:0000256" key="1">
    <source>
        <dbReference type="SAM" id="Phobius"/>
    </source>
</evidence>
<name>A0A4U0NHQ3_9SPHI</name>
<evidence type="ECO:0000259" key="2">
    <source>
        <dbReference type="Pfam" id="PF04773"/>
    </source>
</evidence>
<evidence type="ECO:0000313" key="5">
    <source>
        <dbReference type="Proteomes" id="UP000306808"/>
    </source>
</evidence>
<dbReference type="AlphaFoldDB" id="A0A4U0NHQ3"/>
<feature type="domain" description="Protein FecR C-terminal" evidence="3">
    <location>
        <begin position="268"/>
        <end position="327"/>
    </location>
</feature>
<evidence type="ECO:0000313" key="4">
    <source>
        <dbReference type="EMBL" id="TJZ53745.1"/>
    </source>
</evidence>